<name>A0A956M431_UNCEI</name>
<dbReference type="SUPFAM" id="SSF56317">
    <property type="entry name" value="Carbon-nitrogen hydrolase"/>
    <property type="match status" value="1"/>
</dbReference>
<comment type="caution">
    <text evidence="2">The sequence shown here is derived from an EMBL/GenBank/DDBJ whole genome shotgun (WGS) entry which is preliminary data.</text>
</comment>
<dbReference type="Pfam" id="PF00795">
    <property type="entry name" value="CN_hydrolase"/>
    <property type="match status" value="1"/>
</dbReference>
<dbReference type="AlphaFoldDB" id="A0A956M431"/>
<evidence type="ECO:0000259" key="1">
    <source>
        <dbReference type="PROSITE" id="PS50263"/>
    </source>
</evidence>
<keyword evidence="2" id="KW-0378">Hydrolase</keyword>
<dbReference type="InterPro" id="IPR003010">
    <property type="entry name" value="C-N_Hydrolase"/>
</dbReference>
<evidence type="ECO:0000313" key="3">
    <source>
        <dbReference type="Proteomes" id="UP000697710"/>
    </source>
</evidence>
<sequence>MSTVRIALANVRMAASCQESVQLATATVAEAGRQGALVVCFPECFVPGYRWPGAAYPPPPDPAFLERAWAAVADAAGSARVTVILGTER</sequence>
<feature type="non-terminal residue" evidence="2">
    <location>
        <position position="89"/>
    </location>
</feature>
<dbReference type="EMBL" id="JAGQHR010001051">
    <property type="protein sequence ID" value="MCA9730218.1"/>
    <property type="molecule type" value="Genomic_DNA"/>
</dbReference>
<dbReference type="PROSITE" id="PS50263">
    <property type="entry name" value="CN_HYDROLASE"/>
    <property type="match status" value="1"/>
</dbReference>
<organism evidence="2 3">
    <name type="scientific">Eiseniibacteriota bacterium</name>
    <dbReference type="NCBI Taxonomy" id="2212470"/>
    <lineage>
        <taxon>Bacteria</taxon>
        <taxon>Candidatus Eiseniibacteriota</taxon>
    </lineage>
</organism>
<gene>
    <name evidence="2" type="ORF">KC729_21215</name>
</gene>
<evidence type="ECO:0000313" key="2">
    <source>
        <dbReference type="EMBL" id="MCA9730218.1"/>
    </source>
</evidence>
<proteinExistence type="predicted"/>
<reference evidence="2" key="1">
    <citation type="submission" date="2020-04" db="EMBL/GenBank/DDBJ databases">
        <authorList>
            <person name="Zhang T."/>
        </authorList>
    </citation>
    <scope>NUCLEOTIDE SEQUENCE</scope>
    <source>
        <strain evidence="2">HKST-UBA01</strain>
    </source>
</reference>
<dbReference type="GO" id="GO:0016787">
    <property type="term" value="F:hydrolase activity"/>
    <property type="evidence" value="ECO:0007669"/>
    <property type="project" value="UniProtKB-KW"/>
</dbReference>
<dbReference type="InterPro" id="IPR036526">
    <property type="entry name" value="C-N_Hydrolase_sf"/>
</dbReference>
<accession>A0A956M431</accession>
<dbReference type="Gene3D" id="3.60.110.10">
    <property type="entry name" value="Carbon-nitrogen hydrolase"/>
    <property type="match status" value="1"/>
</dbReference>
<dbReference type="Proteomes" id="UP000697710">
    <property type="component" value="Unassembled WGS sequence"/>
</dbReference>
<feature type="domain" description="CN hydrolase" evidence="1">
    <location>
        <begin position="4"/>
        <end position="89"/>
    </location>
</feature>
<reference evidence="2" key="2">
    <citation type="journal article" date="2021" name="Microbiome">
        <title>Successional dynamics and alternative stable states in a saline activated sludge microbial community over 9 years.</title>
        <authorList>
            <person name="Wang Y."/>
            <person name="Ye J."/>
            <person name="Ju F."/>
            <person name="Liu L."/>
            <person name="Boyd J.A."/>
            <person name="Deng Y."/>
            <person name="Parks D.H."/>
            <person name="Jiang X."/>
            <person name="Yin X."/>
            <person name="Woodcroft B.J."/>
            <person name="Tyson G.W."/>
            <person name="Hugenholtz P."/>
            <person name="Polz M.F."/>
            <person name="Zhang T."/>
        </authorList>
    </citation>
    <scope>NUCLEOTIDE SEQUENCE</scope>
    <source>
        <strain evidence="2">HKST-UBA01</strain>
    </source>
</reference>
<protein>
    <submittedName>
        <fullName evidence="2">Carbon-nitrogen hydrolase family protein</fullName>
    </submittedName>
</protein>